<evidence type="ECO:0000313" key="3">
    <source>
        <dbReference type="Proteomes" id="UP000237347"/>
    </source>
</evidence>
<gene>
    <name evidence="2" type="ORF">CFP56_004188</name>
</gene>
<dbReference type="Proteomes" id="UP000237347">
    <property type="component" value="Unassembled WGS sequence"/>
</dbReference>
<accession>A0AAW0LAY1</accession>
<feature type="compositionally biased region" description="Basic and acidic residues" evidence="1">
    <location>
        <begin position="40"/>
        <end position="50"/>
    </location>
</feature>
<dbReference type="EMBL" id="PKMF04000121">
    <property type="protein sequence ID" value="KAK7848900.1"/>
    <property type="molecule type" value="Genomic_DNA"/>
</dbReference>
<organism evidence="2 3">
    <name type="scientific">Quercus suber</name>
    <name type="common">Cork oak</name>
    <dbReference type="NCBI Taxonomy" id="58331"/>
    <lineage>
        <taxon>Eukaryota</taxon>
        <taxon>Viridiplantae</taxon>
        <taxon>Streptophyta</taxon>
        <taxon>Embryophyta</taxon>
        <taxon>Tracheophyta</taxon>
        <taxon>Spermatophyta</taxon>
        <taxon>Magnoliopsida</taxon>
        <taxon>eudicotyledons</taxon>
        <taxon>Gunneridae</taxon>
        <taxon>Pentapetalae</taxon>
        <taxon>rosids</taxon>
        <taxon>fabids</taxon>
        <taxon>Fagales</taxon>
        <taxon>Fagaceae</taxon>
        <taxon>Quercus</taxon>
    </lineage>
</organism>
<sequence length="59" mass="7000">MKETREGGFDFVDGWFGYVNNPFVGISLRFHCKISGSSKDLTEEMGDREKRERRRREKN</sequence>
<evidence type="ECO:0000313" key="2">
    <source>
        <dbReference type="EMBL" id="KAK7848900.1"/>
    </source>
</evidence>
<evidence type="ECO:0000256" key="1">
    <source>
        <dbReference type="SAM" id="MobiDB-lite"/>
    </source>
</evidence>
<protein>
    <submittedName>
        <fullName evidence="2">Uncharacterized protein</fullName>
    </submittedName>
</protein>
<name>A0AAW0LAY1_QUESU</name>
<proteinExistence type="predicted"/>
<comment type="caution">
    <text evidence="2">The sequence shown here is derived from an EMBL/GenBank/DDBJ whole genome shotgun (WGS) entry which is preliminary data.</text>
</comment>
<feature type="region of interest" description="Disordered" evidence="1">
    <location>
        <begin position="38"/>
        <end position="59"/>
    </location>
</feature>
<keyword evidence="3" id="KW-1185">Reference proteome</keyword>
<dbReference type="AlphaFoldDB" id="A0AAW0LAY1"/>
<reference evidence="2 3" key="1">
    <citation type="journal article" date="2018" name="Sci. Data">
        <title>The draft genome sequence of cork oak.</title>
        <authorList>
            <person name="Ramos A.M."/>
            <person name="Usie A."/>
            <person name="Barbosa P."/>
            <person name="Barros P.M."/>
            <person name="Capote T."/>
            <person name="Chaves I."/>
            <person name="Simoes F."/>
            <person name="Abreu I."/>
            <person name="Carrasquinho I."/>
            <person name="Faro C."/>
            <person name="Guimaraes J.B."/>
            <person name="Mendonca D."/>
            <person name="Nobrega F."/>
            <person name="Rodrigues L."/>
            <person name="Saibo N.J.M."/>
            <person name="Varela M.C."/>
            <person name="Egas C."/>
            <person name="Matos J."/>
            <person name="Miguel C.M."/>
            <person name="Oliveira M.M."/>
            <person name="Ricardo C.P."/>
            <person name="Goncalves S."/>
        </authorList>
    </citation>
    <scope>NUCLEOTIDE SEQUENCE [LARGE SCALE GENOMIC DNA]</scope>
    <source>
        <strain evidence="3">cv. HL8</strain>
    </source>
</reference>